<dbReference type="Pfam" id="PF13962">
    <property type="entry name" value="PGG"/>
    <property type="match status" value="1"/>
</dbReference>
<name>A0AAV8SVU8_9ROSI</name>
<feature type="transmembrane region" description="Helical" evidence="2">
    <location>
        <begin position="558"/>
        <end position="583"/>
    </location>
</feature>
<accession>A0AAV8SVU8</accession>
<dbReference type="GO" id="GO:0016020">
    <property type="term" value="C:membrane"/>
    <property type="evidence" value="ECO:0007669"/>
    <property type="project" value="TreeGrafter"/>
</dbReference>
<evidence type="ECO:0000259" key="3">
    <source>
        <dbReference type="Pfam" id="PF13962"/>
    </source>
</evidence>
<feature type="repeat" description="ANK" evidence="1">
    <location>
        <begin position="118"/>
        <end position="150"/>
    </location>
</feature>
<keyword evidence="2" id="KW-0472">Membrane</keyword>
<reference evidence="4 5" key="1">
    <citation type="submission" date="2021-09" db="EMBL/GenBank/DDBJ databases">
        <title>Genomic insights and catalytic innovation underlie evolution of tropane alkaloids biosynthesis.</title>
        <authorList>
            <person name="Wang Y.-J."/>
            <person name="Tian T."/>
            <person name="Huang J.-P."/>
            <person name="Huang S.-X."/>
        </authorList>
    </citation>
    <scope>NUCLEOTIDE SEQUENCE [LARGE SCALE GENOMIC DNA]</scope>
    <source>
        <strain evidence="4">KIB-2018</strain>
        <tissue evidence="4">Leaf</tissue>
    </source>
</reference>
<dbReference type="PROSITE" id="PS50088">
    <property type="entry name" value="ANK_REPEAT"/>
    <property type="match status" value="1"/>
</dbReference>
<feature type="domain" description="PGG" evidence="3">
    <location>
        <begin position="469"/>
        <end position="581"/>
    </location>
</feature>
<dbReference type="AlphaFoldDB" id="A0AAV8SVU8"/>
<keyword evidence="5" id="KW-1185">Reference proteome</keyword>
<dbReference type="Pfam" id="PF12796">
    <property type="entry name" value="Ank_2"/>
    <property type="match status" value="1"/>
</dbReference>
<dbReference type="SMART" id="SM00248">
    <property type="entry name" value="ANK"/>
    <property type="match status" value="4"/>
</dbReference>
<evidence type="ECO:0000256" key="2">
    <source>
        <dbReference type="SAM" id="Phobius"/>
    </source>
</evidence>
<dbReference type="InterPro" id="IPR002110">
    <property type="entry name" value="Ankyrin_rpt"/>
</dbReference>
<evidence type="ECO:0000313" key="4">
    <source>
        <dbReference type="EMBL" id="KAJ8756048.1"/>
    </source>
</evidence>
<evidence type="ECO:0000313" key="5">
    <source>
        <dbReference type="Proteomes" id="UP001159364"/>
    </source>
</evidence>
<dbReference type="PANTHER" id="PTHR24177:SF365">
    <property type="entry name" value="ANKYRIN REPEAT-CONTAINING PROTEIN NPR4-LIKE ISOFORM X1"/>
    <property type="match status" value="1"/>
</dbReference>
<protein>
    <recommendedName>
        <fullName evidence="3">PGG domain-containing protein</fullName>
    </recommendedName>
</protein>
<feature type="transmembrane region" description="Helical" evidence="2">
    <location>
        <begin position="515"/>
        <end position="537"/>
    </location>
</feature>
<evidence type="ECO:0000256" key="1">
    <source>
        <dbReference type="PROSITE-ProRule" id="PRU00023"/>
    </source>
</evidence>
<feature type="transmembrane region" description="Helical" evidence="2">
    <location>
        <begin position="589"/>
        <end position="608"/>
    </location>
</feature>
<gene>
    <name evidence="4" type="ORF">K2173_024595</name>
</gene>
<keyword evidence="1" id="KW-0040">ANK repeat</keyword>
<keyword evidence="2" id="KW-0812">Transmembrane</keyword>
<dbReference type="PANTHER" id="PTHR24177">
    <property type="entry name" value="CASKIN"/>
    <property type="match status" value="1"/>
</dbReference>
<proteinExistence type="predicted"/>
<dbReference type="SUPFAM" id="SSF48403">
    <property type="entry name" value="Ankyrin repeat"/>
    <property type="match status" value="1"/>
</dbReference>
<comment type="caution">
    <text evidence="4">The sequence shown here is derived from an EMBL/GenBank/DDBJ whole genome shotgun (WGS) entry which is preliminary data.</text>
</comment>
<dbReference type="EMBL" id="JAIWQS010000009">
    <property type="protein sequence ID" value="KAJ8756048.1"/>
    <property type="molecule type" value="Genomic_DNA"/>
</dbReference>
<dbReference type="InterPro" id="IPR026961">
    <property type="entry name" value="PGG_dom"/>
</dbReference>
<organism evidence="4 5">
    <name type="scientific">Erythroxylum novogranatense</name>
    <dbReference type="NCBI Taxonomy" id="1862640"/>
    <lineage>
        <taxon>Eukaryota</taxon>
        <taxon>Viridiplantae</taxon>
        <taxon>Streptophyta</taxon>
        <taxon>Embryophyta</taxon>
        <taxon>Tracheophyta</taxon>
        <taxon>Spermatophyta</taxon>
        <taxon>Magnoliopsida</taxon>
        <taxon>eudicotyledons</taxon>
        <taxon>Gunneridae</taxon>
        <taxon>Pentapetalae</taxon>
        <taxon>rosids</taxon>
        <taxon>fabids</taxon>
        <taxon>Malpighiales</taxon>
        <taxon>Erythroxylaceae</taxon>
        <taxon>Erythroxylum</taxon>
    </lineage>
</organism>
<dbReference type="Gene3D" id="1.25.40.20">
    <property type="entry name" value="Ankyrin repeat-containing domain"/>
    <property type="match status" value="2"/>
</dbReference>
<feature type="transmembrane region" description="Helical" evidence="2">
    <location>
        <begin position="476"/>
        <end position="495"/>
    </location>
</feature>
<dbReference type="Proteomes" id="UP001159364">
    <property type="component" value="Linkage Group LG09"/>
</dbReference>
<dbReference type="PROSITE" id="PS50297">
    <property type="entry name" value="ANK_REP_REGION"/>
    <property type="match status" value="1"/>
</dbReference>
<sequence>MQGMDANRDDFVDYMNGMEANREDDDDMNGMEENGEDDVMGPEAFVCYIPLHQHIIKGDGQNTKIFLDENPVAKTGPITAFRATALHIAVQADVGKEFVQYLVNLLPNDYKCEQVDFQQRTALHYAAMLGNTEATKILVSRNPNLTQLLDEDDATPLHLAAKFANKGTTSYLLFKTMEIAKCIKPDTPSPFEKEVGAELLKSLIGADYYDLAIIVVDNYKDLALETDRDGVTALENLAQNPHAFYSGTDLGFFKGKLYNYISVKKNNVIGRRCDVENPDAGSLECISEPLAYFGRLKQIYEIKLMNKQAEELASKLCTAAAKSVDGIPIMIKAFSIAVSKGISEMVREIIKAFPDVLAFDDEKQRFMSHIAIENRKEKVYDMIGEMQLRSNKLLSARDTDGNSVLHLAAKLGPTSSSSGAVLQLQRELQWFKEVGKVVKPSYKTMLNKDQKTPKQLFTKEHKELVEKGEEWMKKTAEACSIVASLITTVAFAGAFTFPGGNNEVGTPVYLHELSFLIFSISNALALFTSATAVLTFLSILTSRYLEEDFLKILPTRMIIGLSSLLLSIAFMLAAFCSALHIALVHRLHWIVFPLIMLSLVPVVLYNFTQVPLIFEMMRSTYWPGIFKGDRKKKFY</sequence>
<dbReference type="InterPro" id="IPR036770">
    <property type="entry name" value="Ankyrin_rpt-contain_sf"/>
</dbReference>
<keyword evidence="2" id="KW-1133">Transmembrane helix</keyword>